<evidence type="ECO:0000313" key="2">
    <source>
        <dbReference type="EMBL" id="CEM03463.1"/>
    </source>
</evidence>
<dbReference type="AlphaFoldDB" id="A0A0G4EXD8"/>
<evidence type="ECO:0000313" key="3">
    <source>
        <dbReference type="Proteomes" id="UP000041254"/>
    </source>
</evidence>
<gene>
    <name evidence="2" type="ORF">Vbra_13928</name>
</gene>
<organism evidence="2 3">
    <name type="scientific">Vitrella brassicaformis (strain CCMP3155)</name>
    <dbReference type="NCBI Taxonomy" id="1169540"/>
    <lineage>
        <taxon>Eukaryota</taxon>
        <taxon>Sar</taxon>
        <taxon>Alveolata</taxon>
        <taxon>Colpodellida</taxon>
        <taxon>Vitrellaceae</taxon>
        <taxon>Vitrella</taxon>
    </lineage>
</organism>
<dbReference type="PhylomeDB" id="A0A0G4EXD8"/>
<feature type="region of interest" description="Disordered" evidence="1">
    <location>
        <begin position="1"/>
        <end position="40"/>
    </location>
</feature>
<keyword evidence="3" id="KW-1185">Reference proteome</keyword>
<dbReference type="InParanoid" id="A0A0G4EXD8"/>
<sequence>MNMKSGSLLPKAQQRAPVPWASSSSKRDGGSTTESEATAAVRKAIRTQGWSGIALPRELHIGVYEFVNPVWCLKPPLPSPLSRAVVQHHSELVIDCSITRQRTFWQRMTPQTAYELGKQMINLKCLIHRYPRTPDGAPGVTAGCHVSAFGWCLGIVIGFVEGHVVGRRLAREKEGPATALAAGSLRSLIFEPVAIPNLGRHEAVQLGTIKSAPPSAAPSHPINLPALTEVNGVTQAHFLIDGRGWTTPDLKRLLSSASMIAPIKTFIKTTNSLTDLTVPSMPPPEMAELLDYIPLGQRGSPGPLANLRKISGIKLYEILPTDACRDGLQKCLVDRGCFKSLDDLCFIVDRSDCHSLLLNDYATFKALASLIDTTCSPSGKVTFWFRSSGQEVRDIPLTHMVAHTRFGKVPNCSSIILNALLKCYNLRTRRHDVTGGPLDSPQFIEGAPPAAYHYVWTIAQDQVDRPQNGPIDLSMDDKLLFGGCGPTRTSCSISIACAGGWRPPTGAIPPEPPELEAFSSIGLDAVKTLVVEHRLGLGAAKMMLNKCLRLESLELMGMSASDALDLLSCVHEDRIPEKLTLEYSHQEGGQQLSVLTVKQRLKKVKTFHIKGASETEIRQVLVNGCRGDVNRLILG</sequence>
<evidence type="ECO:0000256" key="1">
    <source>
        <dbReference type="SAM" id="MobiDB-lite"/>
    </source>
</evidence>
<reference evidence="2 3" key="1">
    <citation type="submission" date="2014-11" db="EMBL/GenBank/DDBJ databases">
        <authorList>
            <person name="Zhu J."/>
            <person name="Qi W."/>
            <person name="Song R."/>
        </authorList>
    </citation>
    <scope>NUCLEOTIDE SEQUENCE [LARGE SCALE GENOMIC DNA]</scope>
</reference>
<dbReference type="Proteomes" id="UP000041254">
    <property type="component" value="Unassembled WGS sequence"/>
</dbReference>
<dbReference type="EMBL" id="CDMY01000341">
    <property type="protein sequence ID" value="CEM03463.1"/>
    <property type="molecule type" value="Genomic_DNA"/>
</dbReference>
<protein>
    <submittedName>
        <fullName evidence="2">Uncharacterized protein</fullName>
    </submittedName>
</protein>
<dbReference type="VEuPathDB" id="CryptoDB:Vbra_13928"/>
<name>A0A0G4EXD8_VITBC</name>
<accession>A0A0G4EXD8</accession>
<proteinExistence type="predicted"/>